<dbReference type="InterPro" id="IPR003509">
    <property type="entry name" value="UPF0102_YraN-like"/>
</dbReference>
<dbReference type="PANTHER" id="PTHR34039">
    <property type="entry name" value="UPF0102 PROTEIN YRAN"/>
    <property type="match status" value="1"/>
</dbReference>
<dbReference type="Pfam" id="PF02021">
    <property type="entry name" value="UPF0102"/>
    <property type="match status" value="1"/>
</dbReference>
<gene>
    <name evidence="1" type="ORF">EZS27_008113</name>
</gene>
<name>A0A5J4SDN4_9ZZZZ</name>
<evidence type="ECO:0000313" key="1">
    <source>
        <dbReference type="EMBL" id="KAA6344259.1"/>
    </source>
</evidence>
<dbReference type="HAMAP" id="MF_00048">
    <property type="entry name" value="UPF0102"/>
    <property type="match status" value="1"/>
</dbReference>
<dbReference type="EMBL" id="SNRY01000227">
    <property type="protein sequence ID" value="KAA6344259.1"/>
    <property type="molecule type" value="Genomic_DNA"/>
</dbReference>
<reference evidence="1" key="1">
    <citation type="submission" date="2019-03" db="EMBL/GenBank/DDBJ databases">
        <title>Single cell metagenomics reveals metabolic interactions within the superorganism composed of flagellate Streblomastix strix and complex community of Bacteroidetes bacteria on its surface.</title>
        <authorList>
            <person name="Treitli S.C."/>
            <person name="Kolisko M."/>
            <person name="Husnik F."/>
            <person name="Keeling P."/>
            <person name="Hampl V."/>
        </authorList>
    </citation>
    <scope>NUCLEOTIDE SEQUENCE</scope>
    <source>
        <strain evidence="1">STM</strain>
    </source>
</reference>
<dbReference type="InterPro" id="IPR011335">
    <property type="entry name" value="Restrct_endonuc-II-like"/>
</dbReference>
<dbReference type="SUPFAM" id="SSF52980">
    <property type="entry name" value="Restriction endonuclease-like"/>
    <property type="match status" value="1"/>
</dbReference>
<comment type="caution">
    <text evidence="1">The sequence shown here is derived from an EMBL/GenBank/DDBJ whole genome shotgun (WGS) entry which is preliminary data.</text>
</comment>
<dbReference type="InterPro" id="IPR011856">
    <property type="entry name" value="tRNA_endonuc-like_dom_sf"/>
</dbReference>
<protein>
    <submittedName>
        <fullName evidence="1">Uncharacterized protein</fullName>
    </submittedName>
</protein>
<accession>A0A5J4SDN4</accession>
<organism evidence="1">
    <name type="scientific">termite gut metagenome</name>
    <dbReference type="NCBI Taxonomy" id="433724"/>
    <lineage>
        <taxon>unclassified sequences</taxon>
        <taxon>metagenomes</taxon>
        <taxon>organismal metagenomes</taxon>
    </lineage>
</organism>
<dbReference type="PANTHER" id="PTHR34039:SF1">
    <property type="entry name" value="UPF0102 PROTEIN YRAN"/>
    <property type="match status" value="1"/>
</dbReference>
<dbReference type="CDD" id="cd20736">
    <property type="entry name" value="PoNe_Nuclease"/>
    <property type="match status" value="1"/>
</dbReference>
<dbReference type="AlphaFoldDB" id="A0A5J4SDN4"/>
<proteinExistence type="inferred from homology"/>
<dbReference type="Gene3D" id="3.40.1350.10">
    <property type="match status" value="1"/>
</dbReference>
<dbReference type="GO" id="GO:0003676">
    <property type="term" value="F:nucleic acid binding"/>
    <property type="evidence" value="ECO:0007669"/>
    <property type="project" value="InterPro"/>
</dbReference>
<sequence>MAEHNILGKAGEEAASDYLLRNNYIIRHRNWRKGHLELDIVAVKDGMLIIIEVKTRENIVFALPQDAVTAKKIKRTVWAADMYIKHFQLDASVRFDIITVVGQEGNFKIRHIEEAFYPPLWSPL</sequence>